<name>A0A0V1DSV6_TRIPS</name>
<accession>A0A0V1DSV6</accession>
<comment type="caution">
    <text evidence="1">The sequence shown here is derived from an EMBL/GenBank/DDBJ whole genome shotgun (WGS) entry which is preliminary data.</text>
</comment>
<sequence>MKITQQFQVVSSCLLCLPRFPARGTNKIDSISPIPITTSLLSPGLLE</sequence>
<evidence type="ECO:0000313" key="1">
    <source>
        <dbReference type="EMBL" id="KRY64655.1"/>
    </source>
</evidence>
<reference evidence="1 2" key="1">
    <citation type="submission" date="2015-01" db="EMBL/GenBank/DDBJ databases">
        <title>Evolution of Trichinella species and genotypes.</title>
        <authorList>
            <person name="Korhonen P.K."/>
            <person name="Edoardo P."/>
            <person name="Giuseppe L.R."/>
            <person name="Gasser R.B."/>
        </authorList>
    </citation>
    <scope>NUCLEOTIDE SEQUENCE [LARGE SCALE GENOMIC DNA]</scope>
    <source>
        <strain evidence="1">ISS470</strain>
    </source>
</reference>
<proteinExistence type="predicted"/>
<evidence type="ECO:0000313" key="2">
    <source>
        <dbReference type="Proteomes" id="UP000054995"/>
    </source>
</evidence>
<gene>
    <name evidence="1" type="ORF">T4D_15673</name>
</gene>
<keyword evidence="2" id="KW-1185">Reference proteome</keyword>
<dbReference type="EMBL" id="JYDT01001443">
    <property type="protein sequence ID" value="KRY64655.1"/>
    <property type="molecule type" value="Genomic_DNA"/>
</dbReference>
<protein>
    <submittedName>
        <fullName evidence="1">Uncharacterized protein</fullName>
    </submittedName>
</protein>
<organism evidence="1 2">
    <name type="scientific">Trichinella pseudospiralis</name>
    <name type="common">Parasitic roundworm</name>
    <dbReference type="NCBI Taxonomy" id="6337"/>
    <lineage>
        <taxon>Eukaryota</taxon>
        <taxon>Metazoa</taxon>
        <taxon>Ecdysozoa</taxon>
        <taxon>Nematoda</taxon>
        <taxon>Enoplea</taxon>
        <taxon>Dorylaimia</taxon>
        <taxon>Trichinellida</taxon>
        <taxon>Trichinellidae</taxon>
        <taxon>Trichinella</taxon>
    </lineage>
</organism>
<dbReference type="AlphaFoldDB" id="A0A0V1DSV6"/>
<dbReference type="Proteomes" id="UP000054995">
    <property type="component" value="Unassembled WGS sequence"/>
</dbReference>